<evidence type="ECO:0000256" key="2">
    <source>
        <dbReference type="ARBA" id="ARBA00023239"/>
    </source>
</evidence>
<dbReference type="PRINTS" id="PR01693">
    <property type="entry name" value="CYANASE"/>
</dbReference>
<evidence type="ECO:0000313" key="6">
    <source>
        <dbReference type="Proteomes" id="UP001230188"/>
    </source>
</evidence>
<protein>
    <recommendedName>
        <fullName evidence="3">Cyanate hydratase</fullName>
        <shortName evidence="3">Cyanase</shortName>
        <ecNumber evidence="3">4.2.1.104</ecNumber>
    </recommendedName>
    <alternativeName>
        <fullName evidence="3">Cyanate hydrolase</fullName>
    </alternativeName>
    <alternativeName>
        <fullName evidence="3">Cyanate lyase</fullName>
    </alternativeName>
</protein>
<comment type="function">
    <text evidence="1 3">Catalyzes the reaction of cyanate with bicarbonate to produce ammonia and carbon dioxide.</text>
</comment>
<sequence>MTSITFSVTVAATIHCGGAFLLPLAGISPRTTPFSSLKAAAKPTEIAESCMAAKHESGKTFDEIAELLGYTNCYTTQLLMGQAQLKPEVRPKLAELLPALDESTLDAMMEPPFRGFDSEIIKEPNVYRTYEAITHYGKAIKALINEKFGDGIMSAIDFYMTVGETTGKAGERRVVITFNGKFLPFIEQKAEDNTAAP</sequence>
<evidence type="ECO:0000256" key="1">
    <source>
        <dbReference type="ARBA" id="ARBA00003561"/>
    </source>
</evidence>
<gene>
    <name evidence="3" type="primary">CYN</name>
    <name evidence="5" type="ORF">CTAYLR_008665</name>
</gene>
<comment type="similarity">
    <text evidence="3">Belongs to the cyanase family.</text>
</comment>
<evidence type="ECO:0000256" key="3">
    <source>
        <dbReference type="HAMAP-Rule" id="MF_03139"/>
    </source>
</evidence>
<dbReference type="Proteomes" id="UP001230188">
    <property type="component" value="Unassembled WGS sequence"/>
</dbReference>
<dbReference type="AlphaFoldDB" id="A0AAD7U7P1"/>
<feature type="active site" evidence="3">
    <location>
        <position position="154"/>
    </location>
</feature>
<keyword evidence="2 3" id="KW-0456">Lyase</keyword>
<dbReference type="SMART" id="SM01116">
    <property type="entry name" value="Cyanate_lyase"/>
    <property type="match status" value="1"/>
</dbReference>
<evidence type="ECO:0000313" key="5">
    <source>
        <dbReference type="EMBL" id="KAJ8598822.1"/>
    </source>
</evidence>
<dbReference type="PANTHER" id="PTHR34186:SF2">
    <property type="entry name" value="CYANATE HYDRATASE"/>
    <property type="match status" value="1"/>
</dbReference>
<dbReference type="InterPro" id="IPR010982">
    <property type="entry name" value="Lambda_DNA-bd_dom_sf"/>
</dbReference>
<dbReference type="Pfam" id="PF02560">
    <property type="entry name" value="Cyanate_lyase"/>
    <property type="match status" value="1"/>
</dbReference>
<accession>A0AAD7U7P1</accession>
<dbReference type="EMBL" id="JAQMWT010000642">
    <property type="protein sequence ID" value="KAJ8598822.1"/>
    <property type="molecule type" value="Genomic_DNA"/>
</dbReference>
<proteinExistence type="inferred from homology"/>
<organism evidence="5 6">
    <name type="scientific">Chrysophaeum taylorii</name>
    <dbReference type="NCBI Taxonomy" id="2483200"/>
    <lineage>
        <taxon>Eukaryota</taxon>
        <taxon>Sar</taxon>
        <taxon>Stramenopiles</taxon>
        <taxon>Ochrophyta</taxon>
        <taxon>Pelagophyceae</taxon>
        <taxon>Pelagomonadales</taxon>
        <taxon>Pelagomonadaceae</taxon>
        <taxon>Chrysophaeum</taxon>
    </lineage>
</organism>
<name>A0AAD7U7P1_9STRA</name>
<dbReference type="SUPFAM" id="SSF55234">
    <property type="entry name" value="Cyanase C-terminal domain"/>
    <property type="match status" value="1"/>
</dbReference>
<dbReference type="Gene3D" id="3.30.1160.10">
    <property type="entry name" value="Cyanate lyase, C-terminal domain"/>
    <property type="match status" value="1"/>
</dbReference>
<dbReference type="HAMAP" id="MF_00535">
    <property type="entry name" value="Cyanate_hydrat"/>
    <property type="match status" value="1"/>
</dbReference>
<comment type="caution">
    <text evidence="5">The sequence shown here is derived from an EMBL/GenBank/DDBJ whole genome shotgun (WGS) entry which is preliminary data.</text>
</comment>
<dbReference type="GO" id="GO:0008824">
    <property type="term" value="F:cyanate hydratase activity"/>
    <property type="evidence" value="ECO:0007669"/>
    <property type="project" value="UniProtKB-UniRule"/>
</dbReference>
<dbReference type="InterPro" id="IPR008076">
    <property type="entry name" value="Cyanase"/>
</dbReference>
<feature type="domain" description="Cyanate lyase C-terminal" evidence="4">
    <location>
        <begin position="115"/>
        <end position="188"/>
    </location>
</feature>
<dbReference type="EC" id="4.2.1.104" evidence="3"/>
<dbReference type="GO" id="GO:0003677">
    <property type="term" value="F:DNA binding"/>
    <property type="evidence" value="ECO:0007669"/>
    <property type="project" value="InterPro"/>
</dbReference>
<dbReference type="InterPro" id="IPR036581">
    <property type="entry name" value="Cyanate_lyase_C_sf"/>
</dbReference>
<comment type="catalytic activity">
    <reaction evidence="3">
        <text>cyanate + hydrogencarbonate + 3 H(+) = NH4(+) + 2 CO2</text>
        <dbReference type="Rhea" id="RHEA:11120"/>
        <dbReference type="ChEBI" id="CHEBI:15378"/>
        <dbReference type="ChEBI" id="CHEBI:16526"/>
        <dbReference type="ChEBI" id="CHEBI:17544"/>
        <dbReference type="ChEBI" id="CHEBI:28938"/>
        <dbReference type="ChEBI" id="CHEBI:29195"/>
        <dbReference type="EC" id="4.2.1.104"/>
    </reaction>
</comment>
<reference evidence="5" key="1">
    <citation type="submission" date="2023-01" db="EMBL/GenBank/DDBJ databases">
        <title>Metagenome sequencing of chrysophaentin producing Chrysophaeum taylorii.</title>
        <authorList>
            <person name="Davison J."/>
            <person name="Bewley C."/>
        </authorList>
    </citation>
    <scope>NUCLEOTIDE SEQUENCE</scope>
    <source>
        <strain evidence="5">NIES-1699</strain>
    </source>
</reference>
<feature type="active site" evidence="3">
    <location>
        <position position="131"/>
    </location>
</feature>
<dbReference type="PANTHER" id="PTHR34186">
    <property type="entry name" value="CYANATE HYDRATASE"/>
    <property type="match status" value="1"/>
</dbReference>
<dbReference type="Gene3D" id="1.10.260.40">
    <property type="entry name" value="lambda repressor-like DNA-binding domains"/>
    <property type="match status" value="1"/>
</dbReference>
<keyword evidence="6" id="KW-1185">Reference proteome</keyword>
<evidence type="ECO:0000259" key="4">
    <source>
        <dbReference type="SMART" id="SM01116"/>
    </source>
</evidence>
<dbReference type="SUPFAM" id="SSF47413">
    <property type="entry name" value="lambda repressor-like DNA-binding domains"/>
    <property type="match status" value="1"/>
</dbReference>
<feature type="active site" evidence="3">
    <location>
        <position position="128"/>
    </location>
</feature>
<dbReference type="InterPro" id="IPR003712">
    <property type="entry name" value="Cyanate_lyase_C"/>
</dbReference>